<feature type="chain" id="PRO_5018001421" evidence="1">
    <location>
        <begin position="22"/>
        <end position="150"/>
    </location>
</feature>
<dbReference type="OrthoDB" id="192739at2"/>
<evidence type="ECO:0000259" key="2">
    <source>
        <dbReference type="PROSITE" id="PS51819"/>
    </source>
</evidence>
<feature type="domain" description="VOC" evidence="2">
    <location>
        <begin position="27"/>
        <end position="148"/>
    </location>
</feature>
<evidence type="ECO:0000256" key="1">
    <source>
        <dbReference type="SAM" id="SignalP"/>
    </source>
</evidence>
<proteinExistence type="predicted"/>
<dbReference type="InterPro" id="IPR004360">
    <property type="entry name" value="Glyas_Fos-R_dOase_dom"/>
</dbReference>
<dbReference type="Pfam" id="PF00903">
    <property type="entry name" value="Glyoxalase"/>
    <property type="match status" value="1"/>
</dbReference>
<name>A0A3G2LBV0_9FLAO</name>
<gene>
    <name evidence="3" type="ORF">D1013_13580</name>
</gene>
<dbReference type="EMBL" id="CP032050">
    <property type="protein sequence ID" value="AYN69746.1"/>
    <property type="molecule type" value="Genomic_DNA"/>
</dbReference>
<dbReference type="AlphaFoldDB" id="A0A3G2LBV0"/>
<keyword evidence="1" id="KW-0732">Signal</keyword>
<keyword evidence="4" id="KW-1185">Reference proteome</keyword>
<feature type="signal peptide" evidence="1">
    <location>
        <begin position="1"/>
        <end position="21"/>
    </location>
</feature>
<dbReference type="PROSITE" id="PS51819">
    <property type="entry name" value="VOC"/>
    <property type="match status" value="1"/>
</dbReference>
<dbReference type="RefSeq" id="WP_121850734.1">
    <property type="nucleotide sequence ID" value="NZ_CP032050.1"/>
</dbReference>
<organism evidence="3 4">
    <name type="scientific">Euzebyella marina</name>
    <dbReference type="NCBI Taxonomy" id="1761453"/>
    <lineage>
        <taxon>Bacteria</taxon>
        <taxon>Pseudomonadati</taxon>
        <taxon>Bacteroidota</taxon>
        <taxon>Flavobacteriia</taxon>
        <taxon>Flavobacteriales</taxon>
        <taxon>Flavobacteriaceae</taxon>
        <taxon>Euzebyella</taxon>
    </lineage>
</organism>
<dbReference type="KEGG" id="emar:D1013_13580"/>
<protein>
    <submittedName>
        <fullName evidence="3">VOC family protein</fullName>
    </submittedName>
</protein>
<dbReference type="SUPFAM" id="SSF54593">
    <property type="entry name" value="Glyoxalase/Bleomycin resistance protein/Dihydroxybiphenyl dioxygenase"/>
    <property type="match status" value="1"/>
</dbReference>
<dbReference type="Proteomes" id="UP000276309">
    <property type="component" value="Chromosome"/>
</dbReference>
<dbReference type="PANTHER" id="PTHR21366:SF22">
    <property type="entry name" value="VOC DOMAIN-CONTAINING PROTEIN"/>
    <property type="match status" value="1"/>
</dbReference>
<dbReference type="InterPro" id="IPR037523">
    <property type="entry name" value="VOC_core"/>
</dbReference>
<accession>A0A3G2LBV0</accession>
<evidence type="ECO:0000313" key="3">
    <source>
        <dbReference type="EMBL" id="AYN69746.1"/>
    </source>
</evidence>
<sequence>MKKTIFICSLLLTLVALNVQAQSFDFKIDHFSLVVEDSDKSADFYSKILLLEETPHPDKAPGFRWFIVSGSSQIHLIEKEFAPFEKNKSMHLCLSTQDLDGMIAHLEKNKVPYWDWPGKKSAVTLRSDGVRQIYLQDPDGYWIEINTAKH</sequence>
<dbReference type="InterPro" id="IPR029068">
    <property type="entry name" value="Glyas_Bleomycin-R_OHBP_Dase"/>
</dbReference>
<dbReference type="InterPro" id="IPR050383">
    <property type="entry name" value="GlyoxalaseI/FosfomycinResist"/>
</dbReference>
<evidence type="ECO:0000313" key="4">
    <source>
        <dbReference type="Proteomes" id="UP000276309"/>
    </source>
</evidence>
<dbReference type="PANTHER" id="PTHR21366">
    <property type="entry name" value="GLYOXALASE FAMILY PROTEIN"/>
    <property type="match status" value="1"/>
</dbReference>
<dbReference type="Gene3D" id="3.10.180.10">
    <property type="entry name" value="2,3-Dihydroxybiphenyl 1,2-Dioxygenase, domain 1"/>
    <property type="match status" value="1"/>
</dbReference>
<reference evidence="3 4" key="1">
    <citation type="submission" date="2018-08" db="EMBL/GenBank/DDBJ databases">
        <title>The reduced genetic potential of extracellular carbohydrate catabolism in Euzebyella marina RN62, a Flavobacteriia bacterium isolated from the hadal water.</title>
        <authorList>
            <person name="Xue C."/>
        </authorList>
    </citation>
    <scope>NUCLEOTIDE SEQUENCE [LARGE SCALE GENOMIC DNA]</scope>
    <source>
        <strain evidence="3 4">RN62</strain>
    </source>
</reference>